<feature type="compositionally biased region" description="Polar residues" evidence="9">
    <location>
        <begin position="461"/>
        <end position="478"/>
    </location>
</feature>
<dbReference type="InterPro" id="IPR001650">
    <property type="entry name" value="Helicase_C-like"/>
</dbReference>
<name>A0ABR0KLQ1_9EURO</name>
<feature type="compositionally biased region" description="Low complexity" evidence="9">
    <location>
        <begin position="370"/>
        <end position="385"/>
    </location>
</feature>
<evidence type="ECO:0000256" key="9">
    <source>
        <dbReference type="SAM" id="MobiDB-lite"/>
    </source>
</evidence>
<dbReference type="SMART" id="SM00490">
    <property type="entry name" value="HELICc"/>
    <property type="match status" value="1"/>
</dbReference>
<evidence type="ECO:0000256" key="1">
    <source>
        <dbReference type="ARBA" id="ARBA00004123"/>
    </source>
</evidence>
<dbReference type="PROSITE" id="PS51194">
    <property type="entry name" value="HELICASE_CTER"/>
    <property type="match status" value="1"/>
</dbReference>
<dbReference type="Gene3D" id="3.40.50.300">
    <property type="entry name" value="P-loop containing nucleotide triphosphate hydrolases"/>
    <property type="match status" value="1"/>
</dbReference>
<dbReference type="PROSITE" id="PS50105">
    <property type="entry name" value="SAM_DOMAIN"/>
    <property type="match status" value="1"/>
</dbReference>
<dbReference type="PANTHER" id="PTHR45797">
    <property type="entry name" value="RAD54-LIKE"/>
    <property type="match status" value="1"/>
</dbReference>
<feature type="domain" description="SAM" evidence="10">
    <location>
        <begin position="28"/>
        <end position="84"/>
    </location>
</feature>
<proteinExistence type="inferred from homology"/>
<feature type="compositionally biased region" description="Basic and acidic residues" evidence="9">
    <location>
        <begin position="719"/>
        <end position="728"/>
    </location>
</feature>
<dbReference type="Pfam" id="PF24580">
    <property type="entry name" value="DUF7607"/>
    <property type="match status" value="1"/>
</dbReference>
<feature type="compositionally biased region" description="Polar residues" evidence="9">
    <location>
        <begin position="675"/>
        <end position="685"/>
    </location>
</feature>
<evidence type="ECO:0000259" key="12">
    <source>
        <dbReference type="PROSITE" id="PS51194"/>
    </source>
</evidence>
<evidence type="ECO:0000313" key="13">
    <source>
        <dbReference type="EMBL" id="KAK5100132.1"/>
    </source>
</evidence>
<comment type="subcellular location">
    <subcellularLocation>
        <location evidence="1">Nucleus</location>
    </subcellularLocation>
</comment>
<dbReference type="SUPFAM" id="SSF47769">
    <property type="entry name" value="SAM/Pointed domain"/>
    <property type="match status" value="1"/>
</dbReference>
<dbReference type="Pfam" id="PF00271">
    <property type="entry name" value="Helicase_C"/>
    <property type="match status" value="1"/>
</dbReference>
<evidence type="ECO:0000256" key="5">
    <source>
        <dbReference type="ARBA" id="ARBA00022806"/>
    </source>
</evidence>
<evidence type="ECO:0000313" key="14">
    <source>
        <dbReference type="Proteomes" id="UP001345013"/>
    </source>
</evidence>
<dbReference type="InterPro" id="IPR013761">
    <property type="entry name" value="SAM/pointed_sf"/>
</dbReference>
<dbReference type="Proteomes" id="UP001345013">
    <property type="component" value="Unassembled WGS sequence"/>
</dbReference>
<dbReference type="Gene3D" id="3.40.50.10810">
    <property type="entry name" value="Tandem AAA-ATPase domain"/>
    <property type="match status" value="1"/>
</dbReference>
<dbReference type="InterPro" id="IPR001660">
    <property type="entry name" value="SAM"/>
</dbReference>
<keyword evidence="6" id="KW-0067">ATP-binding</keyword>
<dbReference type="Pfam" id="PF00176">
    <property type="entry name" value="SNF2-rel_dom"/>
    <property type="match status" value="1"/>
</dbReference>
<dbReference type="InterPro" id="IPR044574">
    <property type="entry name" value="ARIP4-like"/>
</dbReference>
<keyword evidence="5" id="KW-0347">Helicase</keyword>
<keyword evidence="14" id="KW-1185">Reference proteome</keyword>
<keyword evidence="7" id="KW-0238">DNA-binding</keyword>
<dbReference type="EMBL" id="JAVRRG010000008">
    <property type="protein sequence ID" value="KAK5100132.1"/>
    <property type="molecule type" value="Genomic_DNA"/>
</dbReference>
<evidence type="ECO:0000259" key="11">
    <source>
        <dbReference type="PROSITE" id="PS51192"/>
    </source>
</evidence>
<feature type="region of interest" description="Disordered" evidence="9">
    <location>
        <begin position="1407"/>
        <end position="1487"/>
    </location>
</feature>
<gene>
    <name evidence="13" type="ORF">LTR24_001197</name>
</gene>
<accession>A0ABR0KLQ1</accession>
<keyword evidence="4" id="KW-0378">Hydrolase</keyword>
<evidence type="ECO:0000256" key="8">
    <source>
        <dbReference type="ARBA" id="ARBA00023242"/>
    </source>
</evidence>
<dbReference type="SMART" id="SM00487">
    <property type="entry name" value="DEXDc"/>
    <property type="match status" value="1"/>
</dbReference>
<evidence type="ECO:0000256" key="6">
    <source>
        <dbReference type="ARBA" id="ARBA00022840"/>
    </source>
</evidence>
<dbReference type="InterPro" id="IPR038718">
    <property type="entry name" value="SNF2-like_sf"/>
</dbReference>
<feature type="region of interest" description="Disordered" evidence="9">
    <location>
        <begin position="296"/>
        <end position="334"/>
    </location>
</feature>
<dbReference type="PROSITE" id="PS51192">
    <property type="entry name" value="HELICASE_ATP_BIND_1"/>
    <property type="match status" value="1"/>
</dbReference>
<comment type="similarity">
    <text evidence="2">Belongs to the SNF2/RAD54 helicase family.</text>
</comment>
<evidence type="ECO:0008006" key="15">
    <source>
        <dbReference type="Google" id="ProtNLM"/>
    </source>
</evidence>
<evidence type="ECO:0000256" key="4">
    <source>
        <dbReference type="ARBA" id="ARBA00022801"/>
    </source>
</evidence>
<sequence>MDPSLWSVDYVVFQTCARDSELYATLQIKPILDLQTLATTLRHNDIDGEALLALEDVNVKEDLGISSFGQRREVRKIVQHLRDLSPLFKSSLEPNTKRARESEADETSELAKRRRIQPENLSTEPLTRPEEFNLEDLDEQWREFLQRHQGDTDDEVLRPYNESDSEILLSDLESEGSPAGTTQEPRLQPEQIDSAIDEAIQEHRDSWNAHKRARKHKTAFRRWMQAAKAGTRRPQQHALERELEQFKTRLAKFCEHIKDTSNDYHRAEEVKRNCLNLQATIEDMAEREYYLEVLRSNEPPQQPPQTVVSEPQETLSEGEELLQSSESENSAIEQSADEMLMASEDEIELSLGYDLSDDWHPHIPDVAAVAEAPSSPSEPAASSSPIHHADRTAQVEEAVQPSEAFDLPLGTPRRSLDVTMAEHEELPNVIDLGEDDSDLDRPRLPQSRYRQQGYTLDNPVTVGSSPSASDTSQNMWSDTSMRTPPLNPIAHMNTPTKINIGQRRPHLEFPDIQETRSKKWVDIGQDPFLALCKIVYRHSRTNARDVLEHVSEFSTWEIAEGLRRGIAMIQDTEEDFDEKELDAPLLWAFFFVVFAFGKGYKDVWSVPEEKLDAAYVATDEKAGQFERKLRPLLQFYIDTDTTPANKQFLQRTAQRPSGTNHFSGKSVIGNVGSTEMATSHSSRAAQNVWADSETDVEEAPAEGKRKRPVQQSQEALAQQRDDRNRVQVQEQRRQMMMERFQAQATSAEERYIPINTEEPILYLDQHIARRVKEHQITGIQFLWRELIEDQKHQGCLLAHTMGLGKTMQVVSFLVTLAQANTSPDPRVRELIPRSLRSKSVLVMCPASLVDNWFDEILMWTPNNELLGPVYKIFGSRTSKMAMIREWDAKPGVLLTSYESIRSLIKNKRNVDPEDLAYLDQTLLKKPCIVVGDEAHKMKNAKSSINQLAKEFKTTSRIALTGSPLNNHLEEYHTMIDWIAPGYLGNLTQFRAKYSDYIERGIEEGATRYEKRKSLEKLYVLKRDLAPKIDRKDISAIAADMPQKTEFFITVPLTDIQKEIYTAMIKHILAGMGSAHGSIPKSSNAQLWSWLSILSWLCNHPACLIRKLEEKKDDADQSIVYQEGSVLPIDQDLTGSPIAALLPWFLQILQSSDMLKHMNHPSLSVRAMVSQRLIEESIAMGEKILVFSHSIPTLDYLESMLKDMGCGYLRIDGSTRTDQRQLATKYFNEDNDDYMVFLISTRAGGLGLNLQGANRVIIYDFGFNPSWEEQAIGRAYRLGQKKPVFVYRFRAGGTFEEAIYNRSIFKIQLFSRVVDQKNVVRAGSKKIEDYLFVPKNADQNEFPECRGKDELLDRVIDSEPNAIRNLVLTETFQREDEEDELTAEEKKRADDEVELERLARINPEEYAKRRREKEAKDVVERQARTIGARPGMTGQLHTTSFPQIWNPPAFAASAGTPSRPMVDGTKDDSEASTPKSGDDAKPPGCEQQ</sequence>
<feature type="domain" description="Helicase C-terminal" evidence="12">
    <location>
        <begin position="1167"/>
        <end position="1327"/>
    </location>
</feature>
<dbReference type="InterPro" id="IPR027417">
    <property type="entry name" value="P-loop_NTPase"/>
</dbReference>
<feature type="region of interest" description="Disordered" evidence="9">
    <location>
        <begin position="92"/>
        <end position="132"/>
    </location>
</feature>
<protein>
    <recommendedName>
        <fullName evidence="15">SNF2 family helicase/ATPase</fullName>
    </recommendedName>
</protein>
<evidence type="ECO:0000256" key="3">
    <source>
        <dbReference type="ARBA" id="ARBA00022741"/>
    </source>
</evidence>
<organism evidence="13 14">
    <name type="scientific">Lithohypha guttulata</name>
    <dbReference type="NCBI Taxonomy" id="1690604"/>
    <lineage>
        <taxon>Eukaryota</taxon>
        <taxon>Fungi</taxon>
        <taxon>Dikarya</taxon>
        <taxon>Ascomycota</taxon>
        <taxon>Pezizomycotina</taxon>
        <taxon>Eurotiomycetes</taxon>
        <taxon>Chaetothyriomycetidae</taxon>
        <taxon>Chaetothyriales</taxon>
        <taxon>Trichomeriaceae</taxon>
        <taxon>Lithohypha</taxon>
    </lineage>
</organism>
<keyword evidence="8" id="KW-0539">Nucleus</keyword>
<dbReference type="CDD" id="cd18793">
    <property type="entry name" value="SF2_C_SNF"/>
    <property type="match status" value="1"/>
</dbReference>
<reference evidence="13 14" key="1">
    <citation type="submission" date="2023-08" db="EMBL/GenBank/DDBJ databases">
        <title>Black Yeasts Isolated from many extreme environments.</title>
        <authorList>
            <person name="Coleine C."/>
            <person name="Stajich J.E."/>
            <person name="Selbmann L."/>
        </authorList>
    </citation>
    <scope>NUCLEOTIDE SEQUENCE [LARGE SCALE GENOMIC DNA]</scope>
    <source>
        <strain evidence="13 14">CCFEE 5885</strain>
    </source>
</reference>
<dbReference type="InterPro" id="IPR000330">
    <property type="entry name" value="SNF2_N"/>
</dbReference>
<feature type="compositionally biased region" description="Low complexity" evidence="9">
    <location>
        <begin position="321"/>
        <end position="330"/>
    </location>
</feature>
<evidence type="ECO:0000259" key="10">
    <source>
        <dbReference type="PROSITE" id="PS50105"/>
    </source>
</evidence>
<keyword evidence="3" id="KW-0547">Nucleotide-binding</keyword>
<dbReference type="InterPro" id="IPR049730">
    <property type="entry name" value="SNF2/RAD54-like_C"/>
</dbReference>
<dbReference type="Gene3D" id="1.10.150.50">
    <property type="entry name" value="Transcription Factor, Ets-1"/>
    <property type="match status" value="1"/>
</dbReference>
<feature type="region of interest" description="Disordered" evidence="9">
    <location>
        <begin position="370"/>
        <end position="411"/>
    </location>
</feature>
<feature type="compositionally biased region" description="Basic and acidic residues" evidence="9">
    <location>
        <begin position="1407"/>
        <end position="1422"/>
    </location>
</feature>
<feature type="domain" description="Helicase ATP-binding" evidence="11">
    <location>
        <begin position="786"/>
        <end position="981"/>
    </location>
</feature>
<evidence type="ECO:0000256" key="2">
    <source>
        <dbReference type="ARBA" id="ARBA00007025"/>
    </source>
</evidence>
<comment type="caution">
    <text evidence="13">The sequence shown here is derived from an EMBL/GenBank/DDBJ whole genome shotgun (WGS) entry which is preliminary data.</text>
</comment>
<feature type="region of interest" description="Disordered" evidence="9">
    <location>
        <begin position="456"/>
        <end position="478"/>
    </location>
</feature>
<dbReference type="SUPFAM" id="SSF52540">
    <property type="entry name" value="P-loop containing nucleoside triphosphate hydrolases"/>
    <property type="match status" value="2"/>
</dbReference>
<feature type="region of interest" description="Disordered" evidence="9">
    <location>
        <begin position="675"/>
        <end position="728"/>
    </location>
</feature>
<dbReference type="PANTHER" id="PTHR45797:SF1">
    <property type="entry name" value="HELICASE ARIP4"/>
    <property type="match status" value="1"/>
</dbReference>
<dbReference type="InterPro" id="IPR014001">
    <property type="entry name" value="Helicase_ATP-bd"/>
</dbReference>
<dbReference type="InterPro" id="IPR056026">
    <property type="entry name" value="DUF7607"/>
</dbReference>
<evidence type="ECO:0000256" key="7">
    <source>
        <dbReference type="ARBA" id="ARBA00023125"/>
    </source>
</evidence>